<dbReference type="InParanoid" id="A0A6J2MJ66"/>
<gene>
    <name evidence="3" type="primary">FBXO15</name>
</gene>
<dbReference type="FunCoup" id="A0A6J2MJ66">
    <property type="interactions" value="180"/>
</dbReference>
<dbReference type="KEGG" id="pdic:114506606"/>
<keyword evidence="2" id="KW-1185">Reference proteome</keyword>
<dbReference type="CDD" id="cd22093">
    <property type="entry name" value="F-box_FBXO15"/>
    <property type="match status" value="1"/>
</dbReference>
<organism evidence="2 3">
    <name type="scientific">Phyllostomus discolor</name>
    <name type="common">pale spear-nosed bat</name>
    <dbReference type="NCBI Taxonomy" id="89673"/>
    <lineage>
        <taxon>Eukaryota</taxon>
        <taxon>Metazoa</taxon>
        <taxon>Chordata</taxon>
        <taxon>Craniata</taxon>
        <taxon>Vertebrata</taxon>
        <taxon>Euteleostomi</taxon>
        <taxon>Mammalia</taxon>
        <taxon>Eutheria</taxon>
        <taxon>Laurasiatheria</taxon>
        <taxon>Chiroptera</taxon>
        <taxon>Yangochiroptera</taxon>
        <taxon>Phyllostomidae</taxon>
        <taxon>Phyllostominae</taxon>
        <taxon>Phyllostomus</taxon>
    </lineage>
</organism>
<evidence type="ECO:0000313" key="3">
    <source>
        <dbReference type="RefSeq" id="XP_028380167.1"/>
    </source>
</evidence>
<dbReference type="Proteomes" id="UP000504628">
    <property type="component" value="Chromosome 9"/>
</dbReference>
<name>A0A6J2MJ66_9CHIR</name>
<dbReference type="GeneID" id="114506606"/>
<reference evidence="3" key="1">
    <citation type="submission" date="2025-08" db="UniProtKB">
        <authorList>
            <consortium name="RefSeq"/>
        </authorList>
    </citation>
    <scope>IDENTIFICATION</scope>
    <source>
        <tissue evidence="3">Muscle</tissue>
    </source>
</reference>
<dbReference type="SMART" id="SM00256">
    <property type="entry name" value="FBOX"/>
    <property type="match status" value="1"/>
</dbReference>
<dbReference type="PANTHER" id="PTHR46731:SF1">
    <property type="entry name" value="F-BOX ONLY PROTEIN 15"/>
    <property type="match status" value="1"/>
</dbReference>
<sequence length="507" mass="55819">MATRRGRLLQQQWLGLQGLRLPLGGVGAAPGSDRFRRGPDAWAAAFRTPGKQLAPGDGPWGRPCPHCPAWLDSMPAEILLKILSYLDAAALLCVGCVNRRLYHLANDNLVWIRIYSSAFSPKRYNWRADPAQKAAESVSLLSVEDRDAGYWKRQCVAKRMASLRAALAQVLKPVNLYTGLPEKTKEALRVSGVGWVIVLREQSGREHVLQHVDLFLNDSSVTVAWHGKAWPPLATLAALDLCGVVPLFADWPKPPAKHGPRWRSLVARYSLRDVTDSAELGCDRFVRLFRLDPGLLVGLWKREEELAFVVANLHVSHLVERSVLGSATIPYEPPPPGARSDDSPECGLRGYQLHVDLHSGDAFCLCSTFCNLSADTGGMEHGYVTLVVIHAQNSAEHLPLIGEVGLCWRAEAADGCVKSCSIMDVTLLDEYGKPFWCFSSPVRVRARPGPRDSARAAGRTSCVDYEDAAGAAHVELLRVRGTGELFIVGLELRLRLAGINRWFGTRY</sequence>
<dbReference type="PROSITE" id="PS50181">
    <property type="entry name" value="FBOX"/>
    <property type="match status" value="1"/>
</dbReference>
<evidence type="ECO:0000259" key="1">
    <source>
        <dbReference type="PROSITE" id="PS50181"/>
    </source>
</evidence>
<dbReference type="OrthoDB" id="3219396at2759"/>
<dbReference type="Gene3D" id="1.20.1280.50">
    <property type="match status" value="1"/>
</dbReference>
<evidence type="ECO:0000313" key="2">
    <source>
        <dbReference type="Proteomes" id="UP000504628"/>
    </source>
</evidence>
<dbReference type="AlphaFoldDB" id="A0A6J2MJ66"/>
<accession>A0A6J2MJ66</accession>
<dbReference type="GO" id="GO:0019005">
    <property type="term" value="C:SCF ubiquitin ligase complex"/>
    <property type="evidence" value="ECO:0007669"/>
    <property type="project" value="TreeGrafter"/>
</dbReference>
<dbReference type="InterPro" id="IPR001810">
    <property type="entry name" value="F-box_dom"/>
</dbReference>
<protein>
    <submittedName>
        <fullName evidence="3">F-box only protein 15 isoform X1</fullName>
    </submittedName>
</protein>
<dbReference type="Pfam" id="PF12937">
    <property type="entry name" value="F-box-like"/>
    <property type="match status" value="1"/>
</dbReference>
<dbReference type="InterPro" id="IPR036047">
    <property type="entry name" value="F-box-like_dom_sf"/>
</dbReference>
<dbReference type="PANTHER" id="PTHR46731">
    <property type="entry name" value="F-BOX ONLY PROTEIN 15"/>
    <property type="match status" value="1"/>
</dbReference>
<feature type="domain" description="F-box" evidence="1">
    <location>
        <begin position="68"/>
        <end position="114"/>
    </location>
</feature>
<dbReference type="RefSeq" id="XP_028380167.1">
    <property type="nucleotide sequence ID" value="XM_028524366.2"/>
</dbReference>
<dbReference type="SUPFAM" id="SSF81383">
    <property type="entry name" value="F-box domain"/>
    <property type="match status" value="1"/>
</dbReference>
<proteinExistence type="predicted"/>
<dbReference type="CTD" id="201456"/>